<dbReference type="AlphaFoldDB" id="A0A2P8AJV0"/>
<dbReference type="Proteomes" id="UP000243723">
    <property type="component" value="Unassembled WGS sequence"/>
</dbReference>
<name>A0A2P8AJV0_9PEZI</name>
<gene>
    <name evidence="2" type="ORF">B9Z65_896</name>
</gene>
<feature type="compositionally biased region" description="Low complexity" evidence="1">
    <location>
        <begin position="202"/>
        <end position="215"/>
    </location>
</feature>
<feature type="region of interest" description="Disordered" evidence="1">
    <location>
        <begin position="102"/>
        <end position="230"/>
    </location>
</feature>
<feature type="compositionally biased region" description="Polar residues" evidence="1">
    <location>
        <begin position="646"/>
        <end position="667"/>
    </location>
</feature>
<accession>A0A2P8AJV0</accession>
<comment type="caution">
    <text evidence="2">The sequence shown here is derived from an EMBL/GenBank/DDBJ whole genome shotgun (WGS) entry which is preliminary data.</text>
</comment>
<organism evidence="2 3">
    <name type="scientific">Elsinoe australis</name>
    <dbReference type="NCBI Taxonomy" id="40998"/>
    <lineage>
        <taxon>Eukaryota</taxon>
        <taxon>Fungi</taxon>
        <taxon>Dikarya</taxon>
        <taxon>Ascomycota</taxon>
        <taxon>Pezizomycotina</taxon>
        <taxon>Dothideomycetes</taxon>
        <taxon>Dothideomycetidae</taxon>
        <taxon>Myriangiales</taxon>
        <taxon>Elsinoaceae</taxon>
        <taxon>Elsinoe</taxon>
    </lineage>
</organism>
<protein>
    <submittedName>
        <fullName evidence="2">Uncharacterized protein</fullName>
    </submittedName>
</protein>
<feature type="region of interest" description="Disordered" evidence="1">
    <location>
        <begin position="615"/>
        <end position="685"/>
    </location>
</feature>
<evidence type="ECO:0000313" key="2">
    <source>
        <dbReference type="EMBL" id="PSK60746.1"/>
    </source>
</evidence>
<feature type="region of interest" description="Disordered" evidence="1">
    <location>
        <begin position="521"/>
        <end position="576"/>
    </location>
</feature>
<feature type="compositionally biased region" description="Basic and acidic residues" evidence="1">
    <location>
        <begin position="545"/>
        <end position="557"/>
    </location>
</feature>
<dbReference type="STRING" id="40998.A0A2P8AJV0"/>
<reference evidence="2 3" key="1">
    <citation type="submission" date="2017-05" db="EMBL/GenBank/DDBJ databases">
        <title>Draft genome sequence of Elsinoe australis.</title>
        <authorList>
            <person name="Cheng Q."/>
        </authorList>
    </citation>
    <scope>NUCLEOTIDE SEQUENCE [LARGE SCALE GENOMIC DNA]</scope>
    <source>
        <strain evidence="2 3">NL1</strain>
    </source>
</reference>
<feature type="region of interest" description="Disordered" evidence="1">
    <location>
        <begin position="336"/>
        <end position="436"/>
    </location>
</feature>
<feature type="compositionally biased region" description="Polar residues" evidence="1">
    <location>
        <begin position="562"/>
        <end position="574"/>
    </location>
</feature>
<feature type="compositionally biased region" description="Polar residues" evidence="1">
    <location>
        <begin position="131"/>
        <end position="160"/>
    </location>
</feature>
<dbReference type="EMBL" id="NHZQ01000003">
    <property type="protein sequence ID" value="PSK60746.1"/>
    <property type="molecule type" value="Genomic_DNA"/>
</dbReference>
<dbReference type="OrthoDB" id="3794485at2759"/>
<evidence type="ECO:0000313" key="3">
    <source>
        <dbReference type="Proteomes" id="UP000243723"/>
    </source>
</evidence>
<feature type="compositionally biased region" description="Low complexity" evidence="1">
    <location>
        <begin position="621"/>
        <end position="645"/>
    </location>
</feature>
<proteinExistence type="predicted"/>
<evidence type="ECO:0000256" key="1">
    <source>
        <dbReference type="SAM" id="MobiDB-lite"/>
    </source>
</evidence>
<feature type="compositionally biased region" description="Polar residues" evidence="1">
    <location>
        <begin position="364"/>
        <end position="392"/>
    </location>
</feature>
<sequence>MDLFQDVNTPTYYIYRDGASTEAFDPTSPLQFFPPKDSDELFFALRTAFPHVATHSERMRNAVIEFLMNEGQAQVASTQTSPLMPMDSTSFGSTTGSPYSPYISMTSSSSSSDNSPRLSAPSPAVQAGPIQRTQSQSSVAPSQSGGLDQMTSVFSLTSHAQPKMRTRRKMTEAEKAEYRKRRSAGACKSCSARKRKCKHNGTPSAPTSTAPTVSSQRVLKPLTKKQGKQAVPETMVPAGTMPLTASGSLISFDNTSLNAPGDLMSFNDNELFPWQPDADWTLLDFEDPPVLPQWGNGNPYALEVGSSSGMISSDPHTTHAFSSRLALRDSEIRPVLPRDSIAPDHNVSRSAGGRADYHFVDPDSISNPATLAQQPTHTLHTHAAQSPRSQPDTPHDLTSEGTTTGSTIATGSDAKQKRLSYYSSGSGPGRGDVDGGHDFNPTRVATIFGSGLYGFDRKAHDGSAVAVSSGLESTSRHAATSGSRASEVLLSQDALDRSHSATLQVSDAVAALPLDGRQSLTSDRWGLQAPKDSHPQDSSGLRHRTQQEQDILRRERVGTVSPAMNSSKPSSTRPQDLAAVQRLAMPTAPHAVNRGTAEHQAPAGLPGLAGHVAQEAAPVHTRPTSPRSGSATSSGGSLGGVLTPSKTKQAASTSATPLATQSPTNPSVEADREPLAQGKSSNTLTPLSSQSFAGFGLDDLDTQVSLETFLKQLGEIQFCLLCSLLHSLIAVRVPQTDATATPAQSAAMDDLTSICSKMQLVAV</sequence>
<feature type="compositionally biased region" description="Low complexity" evidence="1">
    <location>
        <begin position="399"/>
        <end position="412"/>
    </location>
</feature>
<feature type="compositionally biased region" description="Low complexity" evidence="1">
    <location>
        <begin position="102"/>
        <end position="122"/>
    </location>
</feature>
<keyword evidence="3" id="KW-1185">Reference proteome</keyword>